<accession>A0A645EME7</accession>
<evidence type="ECO:0000313" key="1">
    <source>
        <dbReference type="EMBL" id="MPN03188.1"/>
    </source>
</evidence>
<reference evidence="1" key="1">
    <citation type="submission" date="2019-08" db="EMBL/GenBank/DDBJ databases">
        <authorList>
            <person name="Kucharzyk K."/>
            <person name="Murdoch R.W."/>
            <person name="Higgins S."/>
            <person name="Loffler F."/>
        </authorList>
    </citation>
    <scope>NUCLEOTIDE SEQUENCE</scope>
</reference>
<name>A0A645EME7_9ZZZZ</name>
<organism evidence="1">
    <name type="scientific">bioreactor metagenome</name>
    <dbReference type="NCBI Taxonomy" id="1076179"/>
    <lineage>
        <taxon>unclassified sequences</taxon>
        <taxon>metagenomes</taxon>
        <taxon>ecological metagenomes</taxon>
    </lineage>
</organism>
<dbReference type="AlphaFoldDB" id="A0A645EME7"/>
<gene>
    <name evidence="1" type="ORF">SDC9_150414</name>
</gene>
<comment type="caution">
    <text evidence="1">The sequence shown here is derived from an EMBL/GenBank/DDBJ whole genome shotgun (WGS) entry which is preliminary data.</text>
</comment>
<proteinExistence type="predicted"/>
<dbReference type="EMBL" id="VSSQ01049116">
    <property type="protein sequence ID" value="MPN03188.1"/>
    <property type="molecule type" value="Genomic_DNA"/>
</dbReference>
<protein>
    <submittedName>
        <fullName evidence="1">Uncharacterized protein</fullName>
    </submittedName>
</protein>
<sequence>MKIYLRENEKNILIDYESSEDIFILVSSTNLNISEDKNYLYTSYENLYELYYDENNKFSNDYTYLNLPSLYSGYIQLDNKGNFNESEVVKYTFGFKDGRDYDIQRLKNNILIVNGEYQILPKDMYDFLKKLIEYNTNTEKMAK</sequence>